<feature type="compositionally biased region" description="Acidic residues" evidence="1">
    <location>
        <begin position="223"/>
        <end position="260"/>
    </location>
</feature>
<organism evidence="2 3">
    <name type="scientific">Hypothenemus hampei</name>
    <name type="common">Coffee berry borer</name>
    <dbReference type="NCBI Taxonomy" id="57062"/>
    <lineage>
        <taxon>Eukaryota</taxon>
        <taxon>Metazoa</taxon>
        <taxon>Ecdysozoa</taxon>
        <taxon>Arthropoda</taxon>
        <taxon>Hexapoda</taxon>
        <taxon>Insecta</taxon>
        <taxon>Pterygota</taxon>
        <taxon>Neoptera</taxon>
        <taxon>Endopterygota</taxon>
        <taxon>Coleoptera</taxon>
        <taxon>Polyphaga</taxon>
        <taxon>Cucujiformia</taxon>
        <taxon>Curculionidae</taxon>
        <taxon>Scolytinae</taxon>
        <taxon>Hypothenemus</taxon>
    </lineage>
</organism>
<name>A0ABD1E2Y3_HYPHA</name>
<evidence type="ECO:0000256" key="1">
    <source>
        <dbReference type="SAM" id="MobiDB-lite"/>
    </source>
</evidence>
<feature type="region of interest" description="Disordered" evidence="1">
    <location>
        <begin position="1"/>
        <end position="22"/>
    </location>
</feature>
<evidence type="ECO:0000313" key="2">
    <source>
        <dbReference type="EMBL" id="KAL1488312.1"/>
    </source>
</evidence>
<gene>
    <name evidence="2" type="ORF">ABEB36_014791</name>
</gene>
<proteinExistence type="predicted"/>
<dbReference type="EMBL" id="JBDJPC010000014">
    <property type="protein sequence ID" value="KAL1488312.1"/>
    <property type="molecule type" value="Genomic_DNA"/>
</dbReference>
<reference evidence="2 3" key="1">
    <citation type="submission" date="2024-05" db="EMBL/GenBank/DDBJ databases">
        <title>Genetic variation in Jamaican populations of the coffee berry borer (Hypothenemus hampei).</title>
        <authorList>
            <person name="Errbii M."/>
            <person name="Myrie A."/>
        </authorList>
    </citation>
    <scope>NUCLEOTIDE SEQUENCE [LARGE SCALE GENOMIC DNA]</scope>
    <source>
        <strain evidence="2">JA-Hopewell-2020-01-JO</strain>
        <tissue evidence="2">Whole body</tissue>
    </source>
</reference>
<sequence length="321" mass="36827">MNLKWENVLTSASRSPKDTEKTRRKIVPNKVYNIGDTIQIILNSCAQPHQEVTLKCRENKPIRFTYEEFTKFTDFVYKFMDDDEDFIYGFIDCVVPDWFDFVIGQYIFLSCWKNEKAYGLAIQDTKNNNDYVIWNENEIAIFMSHKYKLRSCPPAIIKHYKENPLIEIREIERRFCAGGALQCNNFVELGLGSLEYILIGTPFIYKDEIGCYFACGGVNADFDENDDDDDGDDDDGDDDDGDDDDGDDDDGDDDDDELDNASDSSDAWSLDEDDEWSDNDSGIEAPKIRNLLFRGAGYQSFLFHGTLAGILLDYPHGFQVR</sequence>
<accession>A0ABD1E2Y3</accession>
<feature type="compositionally biased region" description="Acidic residues" evidence="1">
    <location>
        <begin position="269"/>
        <end position="278"/>
    </location>
</feature>
<keyword evidence="3" id="KW-1185">Reference proteome</keyword>
<protein>
    <submittedName>
        <fullName evidence="2">Uncharacterized protein</fullName>
    </submittedName>
</protein>
<evidence type="ECO:0000313" key="3">
    <source>
        <dbReference type="Proteomes" id="UP001566132"/>
    </source>
</evidence>
<dbReference type="AlphaFoldDB" id="A0ABD1E2Y3"/>
<comment type="caution">
    <text evidence="2">The sequence shown here is derived from an EMBL/GenBank/DDBJ whole genome shotgun (WGS) entry which is preliminary data.</text>
</comment>
<dbReference type="Proteomes" id="UP001566132">
    <property type="component" value="Unassembled WGS sequence"/>
</dbReference>
<feature type="region of interest" description="Disordered" evidence="1">
    <location>
        <begin position="223"/>
        <end position="281"/>
    </location>
</feature>